<name>A0A5K7Z9L6_9BACT</name>
<reference evidence="1 2" key="1">
    <citation type="submission" date="2019-11" db="EMBL/GenBank/DDBJ databases">
        <title>Comparative genomics of hydrocarbon-degrading Desulfosarcina strains.</title>
        <authorList>
            <person name="Watanabe M."/>
            <person name="Kojima H."/>
            <person name="Fukui M."/>
        </authorList>
    </citation>
    <scope>NUCLEOTIDE SEQUENCE [LARGE SCALE GENOMIC DNA]</scope>
    <source>
        <strain evidence="1 2">PP31</strain>
    </source>
</reference>
<evidence type="ECO:0000313" key="1">
    <source>
        <dbReference type="EMBL" id="BBO73187.1"/>
    </source>
</evidence>
<proteinExistence type="predicted"/>
<evidence type="ECO:0000313" key="2">
    <source>
        <dbReference type="Proteomes" id="UP000427769"/>
    </source>
</evidence>
<dbReference type="OrthoDB" id="5422708at2"/>
<organism evidence="1 2">
    <name type="scientific">Desulfosarcina widdelii</name>
    <dbReference type="NCBI Taxonomy" id="947919"/>
    <lineage>
        <taxon>Bacteria</taxon>
        <taxon>Pseudomonadati</taxon>
        <taxon>Thermodesulfobacteriota</taxon>
        <taxon>Desulfobacteria</taxon>
        <taxon>Desulfobacterales</taxon>
        <taxon>Desulfosarcinaceae</taxon>
        <taxon>Desulfosarcina</taxon>
    </lineage>
</organism>
<sequence length="76" mass="8715">MELAQNRVSGKIFVILDDTEGKNFLAVTPDGKIKCLERSLFFFGREINHEETEPEKLLSDTQLSIYEAYFGETVKN</sequence>
<gene>
    <name evidence="1" type="ORF">DSCW_06040</name>
</gene>
<dbReference type="Proteomes" id="UP000427769">
    <property type="component" value="Chromosome"/>
</dbReference>
<dbReference type="AlphaFoldDB" id="A0A5K7Z9L6"/>
<dbReference type="KEGG" id="dwd:DSCW_06040"/>
<dbReference type="EMBL" id="AP021875">
    <property type="protein sequence ID" value="BBO73187.1"/>
    <property type="molecule type" value="Genomic_DNA"/>
</dbReference>
<dbReference type="RefSeq" id="WP_155302316.1">
    <property type="nucleotide sequence ID" value="NZ_AP021875.1"/>
</dbReference>
<keyword evidence="2" id="KW-1185">Reference proteome</keyword>
<accession>A0A5K7Z9L6</accession>
<protein>
    <submittedName>
        <fullName evidence="1">Uncharacterized protein</fullName>
    </submittedName>
</protein>